<keyword evidence="2" id="KW-1185">Reference proteome</keyword>
<dbReference type="RefSeq" id="WP_311630373.1">
    <property type="nucleotide sequence ID" value="NZ_JAVREN010000011.1"/>
</dbReference>
<reference evidence="2" key="1">
    <citation type="submission" date="2023-07" db="EMBL/GenBank/DDBJ databases">
        <title>30 novel species of actinomycetes from the DSMZ collection.</title>
        <authorList>
            <person name="Nouioui I."/>
        </authorList>
    </citation>
    <scope>NUCLEOTIDE SEQUENCE [LARGE SCALE GENOMIC DNA]</scope>
    <source>
        <strain evidence="2">DSM 44917</strain>
    </source>
</reference>
<sequence length="130" mass="13914">MADVTRLVTHVELDGDAPPGRRSLSVSARLEAVLTDGRTVVLLNDRGWTSSLSGEGPPGWITAEEIEETARTVVGPDEPGEDQTHVEATAAHWRSLAATLTHAGAPTAPETLERLPRTVHLGPRLRAWLG</sequence>
<protein>
    <submittedName>
        <fullName evidence="1">Uncharacterized protein</fullName>
    </submittedName>
</protein>
<evidence type="ECO:0000313" key="1">
    <source>
        <dbReference type="EMBL" id="MDT0307427.1"/>
    </source>
</evidence>
<evidence type="ECO:0000313" key="2">
    <source>
        <dbReference type="Proteomes" id="UP001183388"/>
    </source>
</evidence>
<dbReference type="EMBL" id="JAVREN010000011">
    <property type="protein sequence ID" value="MDT0307427.1"/>
    <property type="molecule type" value="Genomic_DNA"/>
</dbReference>
<dbReference type="Proteomes" id="UP001183388">
    <property type="component" value="Unassembled WGS sequence"/>
</dbReference>
<name>A0ABU2L790_9ACTN</name>
<comment type="caution">
    <text evidence="1">The sequence shown here is derived from an EMBL/GenBank/DDBJ whole genome shotgun (WGS) entry which is preliminary data.</text>
</comment>
<gene>
    <name evidence="1" type="ORF">RM780_10675</name>
</gene>
<organism evidence="1 2">
    <name type="scientific">Streptomyces boetiae</name>
    <dbReference type="NCBI Taxonomy" id="3075541"/>
    <lineage>
        <taxon>Bacteria</taxon>
        <taxon>Bacillati</taxon>
        <taxon>Actinomycetota</taxon>
        <taxon>Actinomycetes</taxon>
        <taxon>Kitasatosporales</taxon>
        <taxon>Streptomycetaceae</taxon>
        <taxon>Streptomyces</taxon>
    </lineage>
</organism>
<proteinExistence type="predicted"/>
<accession>A0ABU2L790</accession>